<gene>
    <name evidence="2" type="ORF">EVJ47_00500</name>
</gene>
<organism evidence="2 3">
    <name type="scientific">Candidatus Acidulodesulfobacterium ferriphilum</name>
    <dbReference type="NCBI Taxonomy" id="2597223"/>
    <lineage>
        <taxon>Bacteria</taxon>
        <taxon>Deltaproteobacteria</taxon>
        <taxon>Candidatus Acidulodesulfobacterales</taxon>
        <taxon>Candidatus Acidulodesulfobacterium</taxon>
    </lineage>
</organism>
<accession>A0A519BBZ6</accession>
<sequence length="70" mass="8250">MILPIRDRQYHGRNERNQKQFRSDSIRYERFRKVGAHIEKVARLAEDGVREIVSTIEDYIKSGDISSSDL</sequence>
<evidence type="ECO:0000313" key="3">
    <source>
        <dbReference type="Proteomes" id="UP000320813"/>
    </source>
</evidence>
<reference evidence="2 3" key="1">
    <citation type="submission" date="2019-01" db="EMBL/GenBank/DDBJ databases">
        <title>Insights into ecological role of a new deltaproteobacterial order Candidatus Sinidesulfobacterales (Sva0485) by metagenomics and metatranscriptomics.</title>
        <authorList>
            <person name="Tan S."/>
            <person name="Liu J."/>
            <person name="Fang Y."/>
            <person name="Hedlund B.P."/>
            <person name="Lian Z.H."/>
            <person name="Huang L.Y."/>
            <person name="Li J.T."/>
            <person name="Huang L.N."/>
            <person name="Li W.J."/>
            <person name="Jiang H.C."/>
            <person name="Dong H.L."/>
            <person name="Shu W.S."/>
        </authorList>
    </citation>
    <scope>NUCLEOTIDE SEQUENCE [LARGE SCALE GENOMIC DNA]</scope>
    <source>
        <strain evidence="2">AP3</strain>
    </source>
</reference>
<protein>
    <submittedName>
        <fullName evidence="2">Uncharacterized protein</fullName>
    </submittedName>
</protein>
<evidence type="ECO:0000313" key="2">
    <source>
        <dbReference type="EMBL" id="RZD14801.1"/>
    </source>
</evidence>
<dbReference type="Proteomes" id="UP000320813">
    <property type="component" value="Unassembled WGS sequence"/>
</dbReference>
<name>A0A519BBZ6_9DELT</name>
<feature type="region of interest" description="Disordered" evidence="1">
    <location>
        <begin position="1"/>
        <end position="21"/>
    </location>
</feature>
<dbReference type="AlphaFoldDB" id="A0A519BBZ6"/>
<evidence type="ECO:0000256" key="1">
    <source>
        <dbReference type="SAM" id="MobiDB-lite"/>
    </source>
</evidence>
<proteinExistence type="predicted"/>
<dbReference type="EMBL" id="SGBD01000001">
    <property type="protein sequence ID" value="RZD14801.1"/>
    <property type="molecule type" value="Genomic_DNA"/>
</dbReference>
<comment type="caution">
    <text evidence="2">The sequence shown here is derived from an EMBL/GenBank/DDBJ whole genome shotgun (WGS) entry which is preliminary data.</text>
</comment>